<gene>
    <name evidence="1" type="ORF">L3X38_001523</name>
</gene>
<proteinExistence type="predicted"/>
<reference evidence="1 2" key="1">
    <citation type="journal article" date="2022" name="G3 (Bethesda)">
        <title>Whole-genome sequence and methylome profiling of the almond [Prunus dulcis (Mill.) D.A. Webb] cultivar 'Nonpareil'.</title>
        <authorList>
            <person name="D'Amico-Willman K.M."/>
            <person name="Ouma W.Z."/>
            <person name="Meulia T."/>
            <person name="Sideli G.M."/>
            <person name="Gradziel T.M."/>
            <person name="Fresnedo-Ramirez J."/>
        </authorList>
    </citation>
    <scope>NUCLEOTIDE SEQUENCE [LARGE SCALE GENOMIC DNA]</scope>
    <source>
        <strain evidence="1">Clone GOH B32 T37-40</strain>
    </source>
</reference>
<accession>A0AAD4ZKA7</accession>
<evidence type="ECO:0000313" key="1">
    <source>
        <dbReference type="EMBL" id="KAI5348636.1"/>
    </source>
</evidence>
<organism evidence="1 2">
    <name type="scientific">Prunus dulcis</name>
    <name type="common">Almond</name>
    <name type="synonym">Amygdalus dulcis</name>
    <dbReference type="NCBI Taxonomy" id="3755"/>
    <lineage>
        <taxon>Eukaryota</taxon>
        <taxon>Viridiplantae</taxon>
        <taxon>Streptophyta</taxon>
        <taxon>Embryophyta</taxon>
        <taxon>Tracheophyta</taxon>
        <taxon>Spermatophyta</taxon>
        <taxon>Magnoliopsida</taxon>
        <taxon>eudicotyledons</taxon>
        <taxon>Gunneridae</taxon>
        <taxon>Pentapetalae</taxon>
        <taxon>rosids</taxon>
        <taxon>fabids</taxon>
        <taxon>Rosales</taxon>
        <taxon>Rosaceae</taxon>
        <taxon>Amygdaloideae</taxon>
        <taxon>Amygdaleae</taxon>
        <taxon>Prunus</taxon>
    </lineage>
</organism>
<comment type="caution">
    <text evidence="1">The sequence shown here is derived from an EMBL/GenBank/DDBJ whole genome shotgun (WGS) entry which is preliminary data.</text>
</comment>
<evidence type="ECO:0000313" key="2">
    <source>
        <dbReference type="Proteomes" id="UP001054821"/>
    </source>
</evidence>
<dbReference type="Proteomes" id="UP001054821">
    <property type="component" value="Chromosome 1"/>
</dbReference>
<protein>
    <submittedName>
        <fullName evidence="1">Uncharacterized protein</fullName>
    </submittedName>
</protein>
<dbReference type="EMBL" id="JAJFAZ020000001">
    <property type="protein sequence ID" value="KAI5348636.1"/>
    <property type="molecule type" value="Genomic_DNA"/>
</dbReference>
<dbReference type="AlphaFoldDB" id="A0AAD4ZKA7"/>
<sequence>MHIFYKAQTVLSKAAVNKYVGGSIKNKKPTECQTLFDMPGIETQHSDTRGKRAGIYEIGSSNAFASKEQVDVITSNLDALLSMNGRAPTQEICSICVVPGHATISCPHGVDFPDFLQEQANMVNTYRCPGNDPFSNTYNSDGKGTPIYLGAIIRMCKDHHWDFNHKRRKITWKT</sequence>
<name>A0AAD4ZKA7_PRUDU</name>
<keyword evidence="2" id="KW-1185">Reference proteome</keyword>